<dbReference type="Pfam" id="PF04134">
    <property type="entry name" value="DCC1-like"/>
    <property type="match status" value="1"/>
</dbReference>
<evidence type="ECO:0000313" key="3">
    <source>
        <dbReference type="Proteomes" id="UP000004853"/>
    </source>
</evidence>
<accession>F7SZ08</accession>
<sequence>MVRIVAGLLGCLRYGAICLSAIDGLGQFQLVWAAIGTVLSLLVMFGLFTPFAVFFLMGGANLLADNFLGASTLGTMVFSIVLLLCLLAPAGRTLSVDRWLIKRDIPLLATLVSWQLSISGACSNNRLLWAKFVSLLAYFCVCLYSITWHLNDEAWTSGMVLAWVMLSPMAVPALAGTGWAMYEWSPWLYVNLTRLICVGMFAWYVLVLPGLFMGKWLRTYAIYWGLCFFLVSTFGLSLSYLGLYELLFWFALFGAGGVTGARPGAIAVLFDDRCNLCDRTVRSLAWLDIFGRCEFLPIRRNLDFAHHHGVSLEQGLTDLIGIDTDASEARRHAGYELYLLLSRRLLILWMFYPLLLLGKWTGLGPRAYRWVADRRTRLFGVCEISSLPDRYSRLGRDVHLDVDVGEASRQFRGDAFPLGVSLAVLLMAASFLVRLPVKGEHSVDGPLASASRSLFGAAPLGFGIGKINVFNAEDLSLFSYGMAVLEKEDIERSREGEASIADDVIYDLNDAERYSIIAQRRRMARMNLGCDREGWEQIAPVLAAARRRDDFLSGDMMTVSIIKYPWPSPTSLRTYERVRPDAGATLCTVDIDVETGALRKFQFEQAGVDRQLVQLGYELPLASDMAEGAILYPFLSDGIFLRILAAAHSKLNSDNALRAAIVEAGADTRGRFALDHLVLIYRLSNRWPKLLKERLVVPSEQVCESGLALVRALVAVPRGVPDDLHAHLVQYEAAASAAWHSNNMAECTSVVLKARGLWWKRMTAFAS</sequence>
<feature type="transmembrane region" description="Helical" evidence="1">
    <location>
        <begin position="160"/>
        <end position="182"/>
    </location>
</feature>
<protein>
    <recommendedName>
        <fullName evidence="4">DUF393 domain-containing protein</fullName>
    </recommendedName>
</protein>
<reference evidence="2 3" key="1">
    <citation type="submission" date="2011-06" db="EMBL/GenBank/DDBJ databases">
        <authorList>
            <person name="Bador J."/>
            <person name="Amoureux L."/>
            <person name="Neuwirth C."/>
        </authorList>
    </citation>
    <scope>NUCLEOTIDE SEQUENCE [LARGE SCALE GENOMIC DNA]</scope>
    <source>
        <strain evidence="2 3">AXX-A</strain>
    </source>
</reference>
<feature type="transmembrane region" description="Helical" evidence="1">
    <location>
        <begin position="30"/>
        <end position="55"/>
    </location>
</feature>
<keyword evidence="1" id="KW-0812">Transmembrane</keyword>
<dbReference type="EMBL" id="AFRQ01000037">
    <property type="protein sequence ID" value="EGP46678.1"/>
    <property type="molecule type" value="Genomic_DNA"/>
</dbReference>
<evidence type="ECO:0000256" key="1">
    <source>
        <dbReference type="SAM" id="Phobius"/>
    </source>
</evidence>
<dbReference type="InterPro" id="IPR007263">
    <property type="entry name" value="DCC1-like"/>
</dbReference>
<dbReference type="Proteomes" id="UP000004853">
    <property type="component" value="Unassembled WGS sequence"/>
</dbReference>
<evidence type="ECO:0008006" key="4">
    <source>
        <dbReference type="Google" id="ProtNLM"/>
    </source>
</evidence>
<gene>
    <name evidence="2" type="ORF">AXXA_09558</name>
</gene>
<evidence type="ECO:0000313" key="2">
    <source>
        <dbReference type="EMBL" id="EGP46678.1"/>
    </source>
</evidence>
<keyword evidence="1" id="KW-0472">Membrane</keyword>
<feature type="transmembrane region" description="Helical" evidence="1">
    <location>
        <begin position="188"/>
        <end position="208"/>
    </location>
</feature>
<feature type="transmembrane region" description="Helical" evidence="1">
    <location>
        <begin position="67"/>
        <end position="90"/>
    </location>
</feature>
<feature type="transmembrane region" description="Helical" evidence="1">
    <location>
        <begin position="220"/>
        <end position="241"/>
    </location>
</feature>
<dbReference type="GO" id="GO:0015035">
    <property type="term" value="F:protein-disulfide reductase activity"/>
    <property type="evidence" value="ECO:0007669"/>
    <property type="project" value="InterPro"/>
</dbReference>
<feature type="transmembrane region" description="Helical" evidence="1">
    <location>
        <begin position="247"/>
        <end position="270"/>
    </location>
</feature>
<comment type="caution">
    <text evidence="2">The sequence shown here is derived from an EMBL/GenBank/DDBJ whole genome shotgun (WGS) entry which is preliminary data.</text>
</comment>
<keyword evidence="1" id="KW-1133">Transmembrane helix</keyword>
<organism evidence="2 3">
    <name type="scientific">Achromobacter insuavis AXX-A</name>
    <dbReference type="NCBI Taxonomy" id="1003200"/>
    <lineage>
        <taxon>Bacteria</taxon>
        <taxon>Pseudomonadati</taxon>
        <taxon>Pseudomonadota</taxon>
        <taxon>Betaproteobacteria</taxon>
        <taxon>Burkholderiales</taxon>
        <taxon>Alcaligenaceae</taxon>
        <taxon>Achromobacter</taxon>
    </lineage>
</organism>
<dbReference type="HOGENOM" id="CLU_351208_0_0_4"/>
<dbReference type="AlphaFoldDB" id="F7SZ08"/>
<proteinExistence type="predicted"/>
<dbReference type="eggNOG" id="COG3011">
    <property type="taxonomic scope" value="Bacteria"/>
</dbReference>
<dbReference type="PATRIC" id="fig|1003200.3.peg.1880"/>
<feature type="transmembrane region" description="Helical" evidence="1">
    <location>
        <begin position="128"/>
        <end position="148"/>
    </location>
</feature>
<name>F7SZ08_9BURK</name>